<evidence type="ECO:0000259" key="2">
    <source>
        <dbReference type="Pfam" id="PF02517"/>
    </source>
</evidence>
<accession>A0A4Y9R2Z7</accession>
<evidence type="ECO:0000313" key="4">
    <source>
        <dbReference type="Proteomes" id="UP000298127"/>
    </source>
</evidence>
<dbReference type="GO" id="GO:0008237">
    <property type="term" value="F:metallopeptidase activity"/>
    <property type="evidence" value="ECO:0007669"/>
    <property type="project" value="UniProtKB-KW"/>
</dbReference>
<keyword evidence="1" id="KW-0472">Membrane</keyword>
<keyword evidence="3" id="KW-0482">Metalloprotease</keyword>
<feature type="domain" description="CAAX prenyl protease 2/Lysostaphin resistance protein A-like" evidence="2">
    <location>
        <begin position="167"/>
        <end position="257"/>
    </location>
</feature>
<feature type="transmembrane region" description="Helical" evidence="1">
    <location>
        <begin position="243"/>
        <end position="263"/>
    </location>
</feature>
<sequence>MPSLAASTADAPALPRLSWKLVPTLFVCAAAVMLFGVQIVWIGYALLAVGLVIAAIVDRALLRDLTLIAAGLVIISTISLAADISYVNMVRMGTVLALAVAVPYLVSRYVYREYAIRFPWRGGGRWTRAQWFYLVLVLVLGWTILPFYFITSGVYTNWPTVTEPDAIARLLVGVNAVGIWDELFFICVVYTLLRRHFPNWQANLLQAVIFVSFLWELGYQSWGPLLTFPFALLQGYTFSLTRSLGYVITVHLLFDLVVFLVIVHAHNPGALPIFLL</sequence>
<dbReference type="EMBL" id="SPQZ01000002">
    <property type="protein sequence ID" value="TFV98710.1"/>
    <property type="molecule type" value="Genomic_DNA"/>
</dbReference>
<dbReference type="InterPro" id="IPR003675">
    <property type="entry name" value="Rce1/LyrA-like_dom"/>
</dbReference>
<keyword evidence="1" id="KW-1133">Transmembrane helix</keyword>
<dbReference type="RefSeq" id="WP_135119250.1">
    <property type="nucleotide sequence ID" value="NZ_SPQZ01000002.1"/>
</dbReference>
<protein>
    <submittedName>
        <fullName evidence="3">CPBP family intramembrane metalloprotease</fullName>
    </submittedName>
</protein>
<dbReference type="GO" id="GO:0006508">
    <property type="term" value="P:proteolysis"/>
    <property type="evidence" value="ECO:0007669"/>
    <property type="project" value="UniProtKB-KW"/>
</dbReference>
<evidence type="ECO:0000256" key="1">
    <source>
        <dbReference type="SAM" id="Phobius"/>
    </source>
</evidence>
<dbReference type="Pfam" id="PF02517">
    <property type="entry name" value="Rce1-like"/>
    <property type="match status" value="1"/>
</dbReference>
<dbReference type="GO" id="GO:0004175">
    <property type="term" value="F:endopeptidase activity"/>
    <property type="evidence" value="ECO:0007669"/>
    <property type="project" value="UniProtKB-ARBA"/>
</dbReference>
<feature type="transmembrane region" description="Helical" evidence="1">
    <location>
        <begin position="24"/>
        <end position="53"/>
    </location>
</feature>
<feature type="transmembrane region" description="Helical" evidence="1">
    <location>
        <begin position="65"/>
        <end position="86"/>
    </location>
</feature>
<keyword evidence="3" id="KW-0645">Protease</keyword>
<feature type="transmembrane region" description="Helical" evidence="1">
    <location>
        <begin position="131"/>
        <end position="150"/>
    </location>
</feature>
<dbReference type="Proteomes" id="UP000298127">
    <property type="component" value="Unassembled WGS sequence"/>
</dbReference>
<feature type="transmembrane region" description="Helical" evidence="1">
    <location>
        <begin position="92"/>
        <end position="111"/>
    </location>
</feature>
<comment type="caution">
    <text evidence="3">The sequence shown here is derived from an EMBL/GenBank/DDBJ whole genome shotgun (WGS) entry which is preliminary data.</text>
</comment>
<name>A0A4Y9R2Z7_9MICO</name>
<reference evidence="3 4" key="1">
    <citation type="journal article" date="2018" name="J. Microbiol.">
        <title>Leifsonia flava sp. nov., a novel actinobacterium isolated from the rhizosphere of Aquilegia viridiflora.</title>
        <authorList>
            <person name="Cai Y."/>
            <person name="Tao W.Z."/>
            <person name="Ma Y.J."/>
            <person name="Cheng J."/>
            <person name="Zhang M.Y."/>
            <person name="Zhang Y.X."/>
        </authorList>
    </citation>
    <scope>NUCLEOTIDE SEQUENCE [LARGE SCALE GENOMIC DNA]</scope>
    <source>
        <strain evidence="3 4">SYP-B2174</strain>
    </source>
</reference>
<proteinExistence type="predicted"/>
<evidence type="ECO:0000313" key="3">
    <source>
        <dbReference type="EMBL" id="TFV98710.1"/>
    </source>
</evidence>
<keyword evidence="3" id="KW-0378">Hydrolase</keyword>
<organism evidence="3 4">
    <name type="scientific">Orlajensenia leifsoniae</name>
    <dbReference type="NCBI Taxonomy" id="2561933"/>
    <lineage>
        <taxon>Bacteria</taxon>
        <taxon>Bacillati</taxon>
        <taxon>Actinomycetota</taxon>
        <taxon>Actinomycetes</taxon>
        <taxon>Micrococcales</taxon>
        <taxon>Microbacteriaceae</taxon>
        <taxon>Orlajensenia</taxon>
    </lineage>
</organism>
<dbReference type="GO" id="GO:0080120">
    <property type="term" value="P:CAAX-box protein maturation"/>
    <property type="evidence" value="ECO:0007669"/>
    <property type="project" value="UniProtKB-ARBA"/>
</dbReference>
<keyword evidence="4" id="KW-1185">Reference proteome</keyword>
<dbReference type="AlphaFoldDB" id="A0A4Y9R2Z7"/>
<feature type="transmembrane region" description="Helical" evidence="1">
    <location>
        <begin position="170"/>
        <end position="192"/>
    </location>
</feature>
<gene>
    <name evidence="3" type="ORF">E4M00_04105</name>
</gene>
<keyword evidence="1" id="KW-0812">Transmembrane</keyword>